<accession>B8FII1</accession>
<dbReference type="Gene3D" id="2.30.30.140">
    <property type="match status" value="1"/>
</dbReference>
<evidence type="ECO:0000256" key="1">
    <source>
        <dbReference type="ARBA" id="ARBA00006018"/>
    </source>
</evidence>
<dbReference type="SUPFAM" id="SSF159127">
    <property type="entry name" value="HupF/HypC-like"/>
    <property type="match status" value="1"/>
</dbReference>
<dbReference type="Pfam" id="PF01455">
    <property type="entry name" value="HupF_HypC"/>
    <property type="match status" value="1"/>
</dbReference>
<dbReference type="KEGG" id="dal:Dalk_2278"/>
<protein>
    <submittedName>
        <fullName evidence="2">Hydrogenase maturation protein</fullName>
    </submittedName>
</protein>
<proteinExistence type="inferred from homology"/>
<dbReference type="PANTHER" id="PTHR35177:SF2">
    <property type="entry name" value="HYDROGENASE MATURATION FACTOR HYBG"/>
    <property type="match status" value="1"/>
</dbReference>
<comment type="similarity">
    <text evidence="1">Belongs to the HupF/HypC family.</text>
</comment>
<name>B8FII1_DESAL</name>
<keyword evidence="3" id="KW-1185">Reference proteome</keyword>
<organism evidence="2 3">
    <name type="scientific">Desulfatibacillum aliphaticivorans</name>
    <dbReference type="NCBI Taxonomy" id="218208"/>
    <lineage>
        <taxon>Bacteria</taxon>
        <taxon>Pseudomonadati</taxon>
        <taxon>Thermodesulfobacteriota</taxon>
        <taxon>Desulfobacteria</taxon>
        <taxon>Desulfobacterales</taxon>
        <taxon>Desulfatibacillaceae</taxon>
        <taxon>Desulfatibacillum</taxon>
    </lineage>
</organism>
<evidence type="ECO:0000313" key="3">
    <source>
        <dbReference type="Proteomes" id="UP000000739"/>
    </source>
</evidence>
<dbReference type="PANTHER" id="PTHR35177">
    <property type="entry name" value="HYDROGENASE MATURATION FACTOR HYBG"/>
    <property type="match status" value="1"/>
</dbReference>
<dbReference type="NCBIfam" id="TIGR00074">
    <property type="entry name" value="hypC_hupF"/>
    <property type="match status" value="1"/>
</dbReference>
<dbReference type="PRINTS" id="PR00445">
    <property type="entry name" value="HUPFHYPC"/>
</dbReference>
<dbReference type="RefSeq" id="WP_015947046.1">
    <property type="nucleotide sequence ID" value="NC_011768.1"/>
</dbReference>
<dbReference type="AlphaFoldDB" id="B8FII1"/>
<dbReference type="GO" id="GO:0051604">
    <property type="term" value="P:protein maturation"/>
    <property type="evidence" value="ECO:0007669"/>
    <property type="project" value="TreeGrafter"/>
</dbReference>
<evidence type="ECO:0000313" key="2">
    <source>
        <dbReference type="EMBL" id="ACL03971.1"/>
    </source>
</evidence>
<dbReference type="Proteomes" id="UP000000739">
    <property type="component" value="Chromosome"/>
</dbReference>
<dbReference type="InterPro" id="IPR019812">
    <property type="entry name" value="Hydgase_assmbl_chp_CS"/>
</dbReference>
<sequence length="83" mass="9048">MCLAVPAKLIEMDNGMGTVDAGGVKKKISLLLLEDAALGDYILVHAGFGIQKLDEKQAEESLALLREAVMEVEARYKNEQDPM</sequence>
<dbReference type="GO" id="GO:1902670">
    <property type="term" value="F:carbon dioxide binding"/>
    <property type="evidence" value="ECO:0007669"/>
    <property type="project" value="TreeGrafter"/>
</dbReference>
<dbReference type="HOGENOM" id="CLU_159381_2_2_7"/>
<reference evidence="2 3" key="1">
    <citation type="journal article" date="2012" name="Environ. Microbiol.">
        <title>The genome sequence of Desulfatibacillum alkenivorans AK-01: a blueprint for anaerobic alkane oxidation.</title>
        <authorList>
            <person name="Callaghan A.V."/>
            <person name="Morris B.E."/>
            <person name="Pereira I.A."/>
            <person name="McInerney M.J."/>
            <person name="Austin R.N."/>
            <person name="Groves J.T."/>
            <person name="Kukor J.J."/>
            <person name="Suflita J.M."/>
            <person name="Young L.Y."/>
            <person name="Zylstra G.J."/>
            <person name="Wawrik B."/>
        </authorList>
    </citation>
    <scope>NUCLEOTIDE SEQUENCE [LARGE SCALE GENOMIC DNA]</scope>
    <source>
        <strain evidence="2 3">AK-01</strain>
    </source>
</reference>
<dbReference type="EMBL" id="CP001322">
    <property type="protein sequence ID" value="ACL03971.1"/>
    <property type="molecule type" value="Genomic_DNA"/>
</dbReference>
<dbReference type="GO" id="GO:0005506">
    <property type="term" value="F:iron ion binding"/>
    <property type="evidence" value="ECO:0007669"/>
    <property type="project" value="TreeGrafter"/>
</dbReference>
<gene>
    <name evidence="2" type="ordered locus">Dalk_2278</name>
</gene>
<dbReference type="FunFam" id="2.30.30.140:FF:000022">
    <property type="entry name" value="Hydrogenase assembly chaperone HybG"/>
    <property type="match status" value="1"/>
</dbReference>
<dbReference type="eggNOG" id="COG0298">
    <property type="taxonomic scope" value="Bacteria"/>
</dbReference>
<dbReference type="InterPro" id="IPR001109">
    <property type="entry name" value="Hydrogenase_HupF/HypC"/>
</dbReference>
<dbReference type="PROSITE" id="PS01097">
    <property type="entry name" value="HUPF_HYPC"/>
    <property type="match status" value="1"/>
</dbReference>